<keyword evidence="5" id="KW-1185">Reference proteome</keyword>
<organism evidence="4 5">
    <name type="scientific">Nostoc flagelliforme FACHB-838</name>
    <dbReference type="NCBI Taxonomy" id="2692904"/>
    <lineage>
        <taxon>Bacteria</taxon>
        <taxon>Bacillati</taxon>
        <taxon>Cyanobacteriota</taxon>
        <taxon>Cyanophyceae</taxon>
        <taxon>Nostocales</taxon>
        <taxon>Nostocaceae</taxon>
        <taxon>Nostoc</taxon>
    </lineage>
</organism>
<dbReference type="RefSeq" id="WP_190943603.1">
    <property type="nucleotide sequence ID" value="NZ_JACJSI010000078.1"/>
</dbReference>
<evidence type="ECO:0000313" key="5">
    <source>
        <dbReference type="Proteomes" id="UP000623440"/>
    </source>
</evidence>
<keyword evidence="2" id="KW-0812">Transmembrane</keyword>
<evidence type="ECO:0000256" key="2">
    <source>
        <dbReference type="SAM" id="Phobius"/>
    </source>
</evidence>
<feature type="transmembrane region" description="Helical" evidence="2">
    <location>
        <begin position="530"/>
        <end position="549"/>
    </location>
</feature>
<dbReference type="NCBIfam" id="NF047832">
    <property type="entry name" value="caspase_w_EACC1"/>
    <property type="match status" value="1"/>
</dbReference>
<keyword evidence="2" id="KW-1133">Transmembrane helix</keyword>
<dbReference type="PROSITE" id="PS50222">
    <property type="entry name" value="EF_HAND_2"/>
    <property type="match status" value="1"/>
</dbReference>
<feature type="compositionally biased region" description="Polar residues" evidence="1">
    <location>
        <begin position="390"/>
        <end position="399"/>
    </location>
</feature>
<protein>
    <submittedName>
        <fullName evidence="4">Caspase family protein</fullName>
    </submittedName>
</protein>
<feature type="transmembrane region" description="Helical" evidence="2">
    <location>
        <begin position="500"/>
        <end position="518"/>
    </location>
</feature>
<dbReference type="Proteomes" id="UP000623440">
    <property type="component" value="Unassembled WGS sequence"/>
</dbReference>
<dbReference type="PANTHER" id="PTHR22576">
    <property type="entry name" value="MUCOSA ASSOCIATED LYMPHOID TISSUE LYMPHOMA TRANSLOCATION PROTEIN 1/PARACASPASE"/>
    <property type="match status" value="1"/>
</dbReference>
<gene>
    <name evidence="4" type="ORF">H6G97_26900</name>
</gene>
<keyword evidence="2" id="KW-0472">Membrane</keyword>
<comment type="caution">
    <text evidence="4">The sequence shown here is derived from an EMBL/GenBank/DDBJ whole genome shotgun (WGS) entry which is preliminary data.</text>
</comment>
<feature type="transmembrane region" description="Helical" evidence="2">
    <location>
        <begin position="414"/>
        <end position="441"/>
    </location>
</feature>
<evidence type="ECO:0000259" key="3">
    <source>
        <dbReference type="PROSITE" id="PS50222"/>
    </source>
</evidence>
<dbReference type="InterPro" id="IPR029030">
    <property type="entry name" value="Caspase-like_dom_sf"/>
</dbReference>
<dbReference type="InterPro" id="IPR002048">
    <property type="entry name" value="EF_hand_dom"/>
</dbReference>
<dbReference type="PROSITE" id="PS00018">
    <property type="entry name" value="EF_HAND_1"/>
    <property type="match status" value="1"/>
</dbReference>
<dbReference type="EMBL" id="JACJSI010000078">
    <property type="protein sequence ID" value="MBD2533005.1"/>
    <property type="molecule type" value="Genomic_DNA"/>
</dbReference>
<feature type="domain" description="EF-hand" evidence="3">
    <location>
        <begin position="199"/>
        <end position="221"/>
    </location>
</feature>
<dbReference type="InterPro" id="IPR052039">
    <property type="entry name" value="Caspase-related_regulators"/>
</dbReference>
<feature type="region of interest" description="Disordered" evidence="1">
    <location>
        <begin position="366"/>
        <end position="399"/>
    </location>
</feature>
<sequence>MAKLALLIGVSEYEVGLNPLPGAVKDIDAMQRVLHHPKIGGFDQVKTLTNPEPMAMQEAIEALFHNRAKDDLALLFFSGHGVKDDRGRLYFATRLTRKDPSGDLMKATAVPASFVQDIMSNSRCKRQVVMLDCCFSGAFAEGMTAKDNGIVDVQNQLGGEGRAVLTSSTSTQYSFEQQGSDLSVYTRYIVEGIETGAADTDNDGFISIDELHAYAQKKVQETAPAMKPKIFAVEEGFKIRLAQAPVGDPKLRYRKEVERFYTRSEISEIGRHILDALQDNLGLSPQEATAIESEVLKPYQEYRKRLQQYEQVLTNIIRRDRSLSRETQEEIRQFQEVLGLRDEDISPIEDRIIPRQPKYLNRIFKSPFQQSGTSPPSVQPQYRVERPSQAPDNSTQPQVSSSKLRFSELLNRSLLYVIQTSAFLLTISGFLILMYVFLAFINGIDTRVFYSHENSSYVVHQTVDEFYKAFWLSFLGVFMIWISTLLWGVQNSSLFLVKRLIAFLLIPYGFLILNYLLPMLTRHPGNEIQHFLPMIGIGAFTIWLGLSLWRQTLN</sequence>
<feature type="compositionally biased region" description="Polar residues" evidence="1">
    <location>
        <begin position="367"/>
        <end position="380"/>
    </location>
</feature>
<dbReference type="InterPro" id="IPR011600">
    <property type="entry name" value="Pept_C14_caspase"/>
</dbReference>
<evidence type="ECO:0000313" key="4">
    <source>
        <dbReference type="EMBL" id="MBD2533005.1"/>
    </source>
</evidence>
<feature type="transmembrane region" description="Helical" evidence="2">
    <location>
        <begin position="469"/>
        <end position="488"/>
    </location>
</feature>
<dbReference type="InterPro" id="IPR018247">
    <property type="entry name" value="EF_Hand_1_Ca_BS"/>
</dbReference>
<proteinExistence type="predicted"/>
<dbReference type="Gene3D" id="3.40.50.1460">
    <property type="match status" value="1"/>
</dbReference>
<accession>A0ABR8DUI3</accession>
<dbReference type="PANTHER" id="PTHR22576:SF37">
    <property type="entry name" value="MUCOSA-ASSOCIATED LYMPHOID TISSUE LYMPHOMA TRANSLOCATION PROTEIN 1"/>
    <property type="match status" value="1"/>
</dbReference>
<reference evidence="4 5" key="1">
    <citation type="journal article" date="2020" name="ISME J.">
        <title>Comparative genomics reveals insights into cyanobacterial evolution and habitat adaptation.</title>
        <authorList>
            <person name="Chen M.Y."/>
            <person name="Teng W.K."/>
            <person name="Zhao L."/>
            <person name="Hu C.X."/>
            <person name="Zhou Y.K."/>
            <person name="Han B.P."/>
            <person name="Song L.R."/>
            <person name="Shu W.S."/>
        </authorList>
    </citation>
    <scope>NUCLEOTIDE SEQUENCE [LARGE SCALE GENOMIC DNA]</scope>
    <source>
        <strain evidence="4 5">FACHB-838</strain>
    </source>
</reference>
<dbReference type="SUPFAM" id="SSF52129">
    <property type="entry name" value="Caspase-like"/>
    <property type="match status" value="1"/>
</dbReference>
<evidence type="ECO:0000256" key="1">
    <source>
        <dbReference type="SAM" id="MobiDB-lite"/>
    </source>
</evidence>
<dbReference type="Pfam" id="PF00656">
    <property type="entry name" value="Peptidase_C14"/>
    <property type="match status" value="1"/>
</dbReference>
<name>A0ABR8DUI3_9NOSO</name>